<keyword evidence="7" id="KW-1185">Reference proteome</keyword>
<dbReference type="InterPro" id="IPR042095">
    <property type="entry name" value="SUMF_sf"/>
</dbReference>
<evidence type="ECO:0000313" key="6">
    <source>
        <dbReference type="EMBL" id="ACL65883.1"/>
    </source>
</evidence>
<evidence type="ECO:0000259" key="4">
    <source>
        <dbReference type="Pfam" id="PF03781"/>
    </source>
</evidence>
<dbReference type="HOGENOM" id="CLU_012431_9_0_7"/>
<dbReference type="InterPro" id="IPR024775">
    <property type="entry name" value="DinB-like"/>
</dbReference>
<dbReference type="KEGG" id="acp:A2cp1_2546"/>
<dbReference type="Pfam" id="PF12867">
    <property type="entry name" value="DinB_2"/>
    <property type="match status" value="1"/>
</dbReference>
<name>B8JCE3_ANAD2</name>
<dbReference type="AlphaFoldDB" id="B8JCE3"/>
<gene>
    <name evidence="6" type="ordered locus">A2cp1_2546</name>
</gene>
<reference evidence="6" key="1">
    <citation type="submission" date="2009-01" db="EMBL/GenBank/DDBJ databases">
        <title>Complete sequence of Anaeromyxobacter dehalogenans 2CP-1.</title>
        <authorList>
            <consortium name="US DOE Joint Genome Institute"/>
            <person name="Lucas S."/>
            <person name="Copeland A."/>
            <person name="Lapidus A."/>
            <person name="Glavina del Rio T."/>
            <person name="Dalin E."/>
            <person name="Tice H."/>
            <person name="Bruce D."/>
            <person name="Goodwin L."/>
            <person name="Pitluck S."/>
            <person name="Saunders E."/>
            <person name="Brettin T."/>
            <person name="Detter J.C."/>
            <person name="Han C."/>
            <person name="Larimer F."/>
            <person name="Land M."/>
            <person name="Hauser L."/>
            <person name="Kyrpides N."/>
            <person name="Ovchinnikova G."/>
            <person name="Beliaev A.S."/>
            <person name="Richardson P."/>
        </authorList>
    </citation>
    <scope>NUCLEOTIDE SEQUENCE</scope>
    <source>
        <strain evidence="6">2CP-1</strain>
    </source>
</reference>
<evidence type="ECO:0000313" key="7">
    <source>
        <dbReference type="Proteomes" id="UP000007089"/>
    </source>
</evidence>
<dbReference type="Gene3D" id="3.90.1580.10">
    <property type="entry name" value="paralog of FGE (formylglycine-generating enzyme)"/>
    <property type="match status" value="1"/>
</dbReference>
<dbReference type="Pfam" id="PF03781">
    <property type="entry name" value="FGE-sulfatase"/>
    <property type="match status" value="1"/>
</dbReference>
<dbReference type="SUPFAM" id="SSF109854">
    <property type="entry name" value="DinB/YfiT-like putative metalloenzymes"/>
    <property type="match status" value="1"/>
</dbReference>
<dbReference type="InterPro" id="IPR017806">
    <property type="entry name" value="EgtB"/>
</dbReference>
<evidence type="ECO:0000259" key="5">
    <source>
        <dbReference type="Pfam" id="PF12867"/>
    </source>
</evidence>
<dbReference type="InterPro" id="IPR005532">
    <property type="entry name" value="SUMF_dom"/>
</dbReference>
<dbReference type="InterPro" id="IPR051043">
    <property type="entry name" value="Sulfatase_Mod_Factor_Kinase"/>
</dbReference>
<dbReference type="GO" id="GO:0052699">
    <property type="term" value="P:ergothioneine biosynthetic process"/>
    <property type="evidence" value="ECO:0007669"/>
    <property type="project" value="InterPro"/>
</dbReference>
<keyword evidence="1" id="KW-0560">Oxidoreductase</keyword>
<dbReference type="InterPro" id="IPR016187">
    <property type="entry name" value="CTDL_fold"/>
</dbReference>
<evidence type="ECO:0000256" key="2">
    <source>
        <dbReference type="ARBA" id="ARBA00023004"/>
    </source>
</evidence>
<comment type="pathway">
    <text evidence="3">Amino-acid biosynthesis; ergothioneine biosynthesis.</text>
</comment>
<dbReference type="PANTHER" id="PTHR23150:SF36">
    <property type="entry name" value="HERCYNINE OXYGENASE"/>
    <property type="match status" value="1"/>
</dbReference>
<accession>B8JCE3</accession>
<dbReference type="SUPFAM" id="SSF56436">
    <property type="entry name" value="C-type lectin-like"/>
    <property type="match status" value="1"/>
</dbReference>
<keyword evidence="2" id="KW-0408">Iron</keyword>
<dbReference type="PANTHER" id="PTHR23150">
    <property type="entry name" value="SULFATASE MODIFYING FACTOR 1, 2"/>
    <property type="match status" value="1"/>
</dbReference>
<proteinExistence type="predicted"/>
<dbReference type="InterPro" id="IPR034660">
    <property type="entry name" value="DinB/YfiT-like"/>
</dbReference>
<dbReference type="RefSeq" id="WP_012633674.1">
    <property type="nucleotide sequence ID" value="NC_011891.1"/>
</dbReference>
<feature type="domain" description="Sulfatase-modifying factor enzyme-like" evidence="4">
    <location>
        <begin position="199"/>
        <end position="431"/>
    </location>
</feature>
<evidence type="ECO:0008006" key="8">
    <source>
        <dbReference type="Google" id="ProtNLM"/>
    </source>
</evidence>
<evidence type="ECO:0000256" key="3">
    <source>
        <dbReference type="ARBA" id="ARBA00037882"/>
    </source>
</evidence>
<organism evidence="6 7">
    <name type="scientific">Anaeromyxobacter dehalogenans (strain ATCC BAA-258 / DSM 21875 / 2CP-1)</name>
    <dbReference type="NCBI Taxonomy" id="455488"/>
    <lineage>
        <taxon>Bacteria</taxon>
        <taxon>Pseudomonadati</taxon>
        <taxon>Myxococcota</taxon>
        <taxon>Myxococcia</taxon>
        <taxon>Myxococcales</taxon>
        <taxon>Cystobacterineae</taxon>
        <taxon>Anaeromyxobacteraceae</taxon>
        <taxon>Anaeromyxobacter</taxon>
    </lineage>
</organism>
<protein>
    <recommendedName>
        <fullName evidence="8">Ergothioneine biosynthesis protein EgtB</fullName>
    </recommendedName>
</protein>
<evidence type="ECO:0000256" key="1">
    <source>
        <dbReference type="ARBA" id="ARBA00023002"/>
    </source>
</evidence>
<dbReference type="Proteomes" id="UP000007089">
    <property type="component" value="Chromosome"/>
</dbReference>
<dbReference type="NCBIfam" id="TIGR03440">
    <property type="entry name" value="egtB_TIGR03440"/>
    <property type="match status" value="1"/>
</dbReference>
<sequence length="433" mass="47718">MPGPQARRTAPGEGERAGDARAAALRARAAEVRRATAGLAARLTPEDAMLQSMPDASPAKWHLGHTTWFFETFVLARAERTHRPFDPAYGYLFNSYYEALGPRQPRPERGLLSRPPLEEVLRYRAEVDARLDAALARARDADLLDVVELGIAHEEQHQELLLTDLKHAFSASPLRPAYAAAPPPPASGPAPRLAWLGHAGGRVELGAGAEGFAFDHERPRHAALVPPHALASRPVTCGEWLEFVAADGYRRPDLWMSEGWDAVRRHGWTAPLHWIPDRDGWLQFTLGGVRPLDPAEPVAHVSWYEADAYARFAGARLPTEAEWEAHAEVREGGDGTFAEDGRFHPAAATPGRGARQVLGDVWEWTASAYGPYPGYRPAAGALGEYNGKFMVGQQVLRGGSCASPRRHLRASYRNFFHPDARWQFTGVRLARDL</sequence>
<feature type="domain" description="DinB-like" evidence="5">
    <location>
        <begin position="31"/>
        <end position="157"/>
    </location>
</feature>
<dbReference type="EMBL" id="CP001359">
    <property type="protein sequence ID" value="ACL65883.1"/>
    <property type="molecule type" value="Genomic_DNA"/>
</dbReference>